<organism evidence="3 4">
    <name type="scientific">Deinococcus hopiensis KR-140</name>
    <dbReference type="NCBI Taxonomy" id="695939"/>
    <lineage>
        <taxon>Bacteria</taxon>
        <taxon>Thermotogati</taxon>
        <taxon>Deinococcota</taxon>
        <taxon>Deinococci</taxon>
        <taxon>Deinococcales</taxon>
        <taxon>Deinococcaceae</taxon>
        <taxon>Deinococcus</taxon>
    </lineage>
</organism>
<evidence type="ECO:0000313" key="4">
    <source>
        <dbReference type="Proteomes" id="UP000192582"/>
    </source>
</evidence>
<dbReference type="Proteomes" id="UP000192582">
    <property type="component" value="Unassembled WGS sequence"/>
</dbReference>
<evidence type="ECO:0000313" key="3">
    <source>
        <dbReference type="EMBL" id="SMB89812.1"/>
    </source>
</evidence>
<gene>
    <name evidence="3" type="ORF">SAMN00790413_00551</name>
</gene>
<reference evidence="3 4" key="1">
    <citation type="submission" date="2017-04" db="EMBL/GenBank/DDBJ databases">
        <authorList>
            <person name="Afonso C.L."/>
            <person name="Miller P.J."/>
            <person name="Scott M.A."/>
            <person name="Spackman E."/>
            <person name="Goraichik I."/>
            <person name="Dimitrov K.M."/>
            <person name="Suarez D.L."/>
            <person name="Swayne D.E."/>
        </authorList>
    </citation>
    <scope>NUCLEOTIDE SEQUENCE [LARGE SCALE GENOMIC DNA]</scope>
    <source>
        <strain evidence="3 4">KR-140</strain>
    </source>
</reference>
<dbReference type="PANTHER" id="PTHR38593">
    <property type="entry name" value="BLR2558 PROTEIN"/>
    <property type="match status" value="1"/>
</dbReference>
<dbReference type="RefSeq" id="WP_084048197.1">
    <property type="nucleotide sequence ID" value="NZ_FWWU01000009.1"/>
</dbReference>
<accession>A0A1W1V8W5</accession>
<name>A0A1W1V8W5_9DEIO</name>
<feature type="signal peptide" evidence="1">
    <location>
        <begin position="1"/>
        <end position="22"/>
    </location>
</feature>
<dbReference type="PANTHER" id="PTHR38593:SF1">
    <property type="entry name" value="BLR2558 PROTEIN"/>
    <property type="match status" value="1"/>
</dbReference>
<keyword evidence="1" id="KW-0732">Signal</keyword>
<proteinExistence type="predicted"/>
<dbReference type="Gene3D" id="1.20.1260.10">
    <property type="match status" value="1"/>
</dbReference>
<evidence type="ECO:0000259" key="2">
    <source>
        <dbReference type="Pfam" id="PF13628"/>
    </source>
</evidence>
<feature type="chain" id="PRO_5012393427" evidence="1">
    <location>
        <begin position="23"/>
        <end position="175"/>
    </location>
</feature>
<protein>
    <submittedName>
        <fullName evidence="3">Putative membrane protein</fullName>
    </submittedName>
</protein>
<evidence type="ECO:0000256" key="1">
    <source>
        <dbReference type="SAM" id="SignalP"/>
    </source>
</evidence>
<dbReference type="Pfam" id="PF13628">
    <property type="entry name" value="DUF4142"/>
    <property type="match status" value="1"/>
</dbReference>
<dbReference type="AlphaFoldDB" id="A0A1W1V8W5"/>
<dbReference type="STRING" id="695939.SAMN00790413_00551"/>
<dbReference type="EMBL" id="FWWU01000009">
    <property type="protein sequence ID" value="SMB89812.1"/>
    <property type="molecule type" value="Genomic_DNA"/>
</dbReference>
<sequence>MRRNPVLLIAPLLLASCAPSMMAPNAGTTDGLFLQAITGSNLFEIQSSQVALSKATTPALKAYAQHLIDDHQKAQAMVSTLAAARGVPLPKVLPPELMLKVNTLAMMDGAAFEKAYLQEQVVAHQFTLSLLQNEQLGGKDAAVVAFANEQVGPIQEHLAQAQAMMMPDGAVPMNH</sequence>
<keyword evidence="4" id="KW-1185">Reference proteome</keyword>
<dbReference type="InterPro" id="IPR025419">
    <property type="entry name" value="DUF4142"/>
</dbReference>
<dbReference type="InterPro" id="IPR012347">
    <property type="entry name" value="Ferritin-like"/>
</dbReference>
<dbReference type="OrthoDB" id="9101320at2"/>
<feature type="domain" description="DUF4142" evidence="2">
    <location>
        <begin position="29"/>
        <end position="164"/>
    </location>
</feature>
<dbReference type="PROSITE" id="PS51257">
    <property type="entry name" value="PROKAR_LIPOPROTEIN"/>
    <property type="match status" value="1"/>
</dbReference>